<comment type="caution">
    <text evidence="3">The sequence shown here is derived from an EMBL/GenBank/DDBJ whole genome shotgun (WGS) entry which is preliminary data.</text>
</comment>
<feature type="region of interest" description="Disordered" evidence="1">
    <location>
        <begin position="145"/>
        <end position="192"/>
    </location>
</feature>
<proteinExistence type="predicted"/>
<name>A0AAW1QXX0_9CHLO</name>
<keyword evidence="2" id="KW-0732">Signal</keyword>
<feature type="chain" id="PRO_5044024959" description="GH18 domain-containing protein" evidence="2">
    <location>
        <begin position="21"/>
        <end position="208"/>
    </location>
</feature>
<dbReference type="InterPro" id="IPR017853">
    <property type="entry name" value="GH"/>
</dbReference>
<protein>
    <recommendedName>
        <fullName evidence="5">GH18 domain-containing protein</fullName>
    </recommendedName>
</protein>
<dbReference type="EMBL" id="JALJOU010000067">
    <property type="protein sequence ID" value="KAK9826153.1"/>
    <property type="molecule type" value="Genomic_DNA"/>
</dbReference>
<feature type="signal peptide" evidence="2">
    <location>
        <begin position="1"/>
        <end position="20"/>
    </location>
</feature>
<evidence type="ECO:0000313" key="3">
    <source>
        <dbReference type="EMBL" id="KAK9826153.1"/>
    </source>
</evidence>
<dbReference type="SUPFAM" id="SSF51445">
    <property type="entry name" value="(Trans)glycosidases"/>
    <property type="match status" value="1"/>
</dbReference>
<dbReference type="Gene3D" id="3.20.20.80">
    <property type="entry name" value="Glycosidases"/>
    <property type="match status" value="1"/>
</dbReference>
<evidence type="ECO:0008006" key="5">
    <source>
        <dbReference type="Google" id="ProtNLM"/>
    </source>
</evidence>
<gene>
    <name evidence="3" type="ORF">WJX81_001460</name>
</gene>
<evidence type="ECO:0000313" key="4">
    <source>
        <dbReference type="Proteomes" id="UP001445335"/>
    </source>
</evidence>
<reference evidence="3 4" key="1">
    <citation type="journal article" date="2024" name="Nat. Commun.">
        <title>Phylogenomics reveals the evolutionary origins of lichenization in chlorophyte algae.</title>
        <authorList>
            <person name="Puginier C."/>
            <person name="Libourel C."/>
            <person name="Otte J."/>
            <person name="Skaloud P."/>
            <person name="Haon M."/>
            <person name="Grisel S."/>
            <person name="Petersen M."/>
            <person name="Berrin J.G."/>
            <person name="Delaux P.M."/>
            <person name="Dal Grande F."/>
            <person name="Keller J."/>
        </authorList>
    </citation>
    <scope>NUCLEOTIDE SEQUENCE [LARGE SCALE GENOMIC DNA]</scope>
    <source>
        <strain evidence="3 4">SAG 245.80</strain>
    </source>
</reference>
<keyword evidence="4" id="KW-1185">Reference proteome</keyword>
<sequence>MASLVAALAALCLLLPGATGVAGPLQLGTKEVVAYYASWEDWNPGQNALGGIPTSVTTVVTAFSKPDQKGTRVLLAIGGATHSIAFAADMGFTGVDIDFEPAFSSVSCSNPNSVPQCNTDAQFTSVISSLRAAIPPRQLAHRPVIQSAGGGGQKNGPCKPLKLQRRQPVQPHRGHSGLHRPAGQHGLQWQDCDGRGSAARVLRPHAVH</sequence>
<accession>A0AAW1QXX0</accession>
<evidence type="ECO:0000256" key="1">
    <source>
        <dbReference type="SAM" id="MobiDB-lite"/>
    </source>
</evidence>
<dbReference type="Proteomes" id="UP001445335">
    <property type="component" value="Unassembled WGS sequence"/>
</dbReference>
<dbReference type="AlphaFoldDB" id="A0AAW1QXX0"/>
<organism evidence="3 4">
    <name type="scientific">Elliptochloris bilobata</name>
    <dbReference type="NCBI Taxonomy" id="381761"/>
    <lineage>
        <taxon>Eukaryota</taxon>
        <taxon>Viridiplantae</taxon>
        <taxon>Chlorophyta</taxon>
        <taxon>core chlorophytes</taxon>
        <taxon>Trebouxiophyceae</taxon>
        <taxon>Trebouxiophyceae incertae sedis</taxon>
        <taxon>Elliptochloris clade</taxon>
        <taxon>Elliptochloris</taxon>
    </lineage>
</organism>
<evidence type="ECO:0000256" key="2">
    <source>
        <dbReference type="SAM" id="SignalP"/>
    </source>
</evidence>